<accession>A0A6A5BER3</accession>
<comment type="catalytic activity">
    <reaction evidence="33">
        <text>heptan-2-one + NADPH + O2 + H(+) = pentyl acetate + NADP(+) + H2O</text>
        <dbReference type="Rhea" id="RHEA:54836"/>
        <dbReference type="ChEBI" id="CHEBI:5672"/>
        <dbReference type="ChEBI" id="CHEBI:15377"/>
        <dbReference type="ChEBI" id="CHEBI:15378"/>
        <dbReference type="ChEBI" id="CHEBI:15379"/>
        <dbReference type="ChEBI" id="CHEBI:57783"/>
        <dbReference type="ChEBI" id="CHEBI:58349"/>
        <dbReference type="ChEBI" id="CHEBI:87362"/>
    </reaction>
    <physiologicalReaction direction="left-to-right" evidence="33">
        <dbReference type="Rhea" id="RHEA:54837"/>
    </physiologicalReaction>
</comment>
<dbReference type="InterPro" id="IPR000960">
    <property type="entry name" value="Flavin_mOase"/>
</dbReference>
<comment type="function">
    <text evidence="29">Acts as a Baeyer-Villiger monooxygenase on a broad range of substrates. Catalyzes the insertion of an oxygen atom into a carbon-carbon bond adjacent to a carbonyl, which converts ketones to esters. Active on diverse carbonyl compounds, whereas soft nucleophiles are mostly non- or poorly reactive. In contrast with other forms of FMO it is non- or poorly active on 'classical' substrates such as drugs, pesticides, and dietary components containing soft nucleophilic heteroatoms. Able to oxidize drug molecules bearing a carbonyl group on an aliphatic chain, such as nabumetone and pentoxifylline. Also, in the absence of substrates, shows slow but yet significant NADPH oxidase activity. Acts as a positive modulator of cholesterol biosynthesis as well as glucose homeostasis, promoting metabolic aging via pleiotropic effects.</text>
</comment>
<comment type="catalytic activity">
    <reaction evidence="40">
        <text>(2E)-geranial + NADPH + O2 + H(+) = (1E)-2,6-dimethylhepta-1,5-dien-1-yl formate + NADP(+) + H2O</text>
        <dbReference type="Rhea" id="RHEA:54860"/>
        <dbReference type="ChEBI" id="CHEBI:15377"/>
        <dbReference type="ChEBI" id="CHEBI:15378"/>
        <dbReference type="ChEBI" id="CHEBI:15379"/>
        <dbReference type="ChEBI" id="CHEBI:16980"/>
        <dbReference type="ChEBI" id="CHEBI:57783"/>
        <dbReference type="ChEBI" id="CHEBI:58349"/>
        <dbReference type="ChEBI" id="CHEBI:138375"/>
    </reaction>
    <physiologicalReaction direction="left-to-right" evidence="40">
        <dbReference type="Rhea" id="RHEA:54861"/>
    </physiologicalReaction>
</comment>
<name>A0A6A5BER3_NAEFO</name>
<evidence type="ECO:0000256" key="16">
    <source>
        <dbReference type="ARBA" id="ARBA00022989"/>
    </source>
</evidence>
<comment type="catalytic activity">
    <reaction evidence="35">
        <text>NADPH + O2 + H(+) = H2O2 + NADP(+)</text>
        <dbReference type="Rhea" id="RHEA:11260"/>
        <dbReference type="ChEBI" id="CHEBI:15378"/>
        <dbReference type="ChEBI" id="CHEBI:15379"/>
        <dbReference type="ChEBI" id="CHEBI:16240"/>
        <dbReference type="ChEBI" id="CHEBI:57783"/>
        <dbReference type="ChEBI" id="CHEBI:58349"/>
        <dbReference type="EC" id="1.6.3.1"/>
    </reaction>
    <physiologicalReaction direction="left-to-right" evidence="35">
        <dbReference type="Rhea" id="RHEA:11261"/>
    </physiologicalReaction>
</comment>
<dbReference type="EC" id="1.14.13.8" evidence="6"/>
<evidence type="ECO:0000256" key="6">
    <source>
        <dbReference type="ARBA" id="ARBA00012850"/>
    </source>
</evidence>
<evidence type="ECO:0000256" key="13">
    <source>
        <dbReference type="ARBA" id="ARBA00022827"/>
    </source>
</evidence>
<comment type="catalytic activity">
    <reaction evidence="37">
        <text>hypotaurine + NADPH + O2 + H(+) = taurine + NADP(+) + H2O</text>
        <dbReference type="Rhea" id="RHEA:69819"/>
        <dbReference type="ChEBI" id="CHEBI:15377"/>
        <dbReference type="ChEBI" id="CHEBI:15378"/>
        <dbReference type="ChEBI" id="CHEBI:15379"/>
        <dbReference type="ChEBI" id="CHEBI:57783"/>
        <dbReference type="ChEBI" id="CHEBI:57853"/>
        <dbReference type="ChEBI" id="CHEBI:58349"/>
        <dbReference type="ChEBI" id="CHEBI:507393"/>
        <dbReference type="EC" id="1.14.13.8"/>
    </reaction>
    <physiologicalReaction direction="left-to-right" evidence="37">
        <dbReference type="Rhea" id="RHEA:69820"/>
    </physiologicalReaction>
</comment>
<dbReference type="VEuPathDB" id="AmoebaDB:FDP41_004629"/>
<evidence type="ECO:0000256" key="34">
    <source>
        <dbReference type="ARBA" id="ARBA00047855"/>
    </source>
</evidence>
<evidence type="ECO:0000256" key="12">
    <source>
        <dbReference type="ARBA" id="ARBA00022824"/>
    </source>
</evidence>
<dbReference type="PIRSF" id="PIRSF000332">
    <property type="entry name" value="FMO"/>
    <property type="match status" value="1"/>
</dbReference>
<evidence type="ECO:0000256" key="27">
    <source>
        <dbReference type="ARBA" id="ARBA00034554"/>
    </source>
</evidence>
<comment type="cofactor">
    <cofactor evidence="1">
        <name>FAD</name>
        <dbReference type="ChEBI" id="CHEBI:57692"/>
    </cofactor>
</comment>
<keyword evidence="12" id="KW-0256">Endoplasmic reticulum</keyword>
<comment type="catalytic activity">
    <reaction evidence="36">
        <text>hexan-3-one + NADPH + O2 + H(+) = ethyl butanoate + NADP(+) + H2O</text>
        <dbReference type="Rhea" id="RHEA:54844"/>
        <dbReference type="ChEBI" id="CHEBI:15377"/>
        <dbReference type="ChEBI" id="CHEBI:15378"/>
        <dbReference type="ChEBI" id="CHEBI:15379"/>
        <dbReference type="ChEBI" id="CHEBI:57783"/>
        <dbReference type="ChEBI" id="CHEBI:58349"/>
        <dbReference type="ChEBI" id="CHEBI:88764"/>
        <dbReference type="ChEBI" id="CHEBI:89891"/>
    </reaction>
    <physiologicalReaction direction="left-to-right" evidence="36">
        <dbReference type="Rhea" id="RHEA:54845"/>
    </physiologicalReaction>
</comment>
<gene>
    <name evidence="45" type="ORF">FDP41_004629</name>
</gene>
<dbReference type="InterPro" id="IPR002257">
    <property type="entry name" value="Flavin_mOase_5"/>
</dbReference>
<evidence type="ECO:0000256" key="44">
    <source>
        <dbReference type="SAM" id="Phobius"/>
    </source>
</evidence>
<comment type="subcellular location">
    <subcellularLocation>
        <location evidence="2">Endoplasmic reticulum membrane</location>
        <topology evidence="2">Single-pass membrane protein</topology>
    </subcellularLocation>
    <subcellularLocation>
        <location evidence="3">Microsome membrane</location>
    </subcellularLocation>
</comment>
<evidence type="ECO:0000256" key="38">
    <source>
        <dbReference type="ARBA" id="ARBA00048088"/>
    </source>
</evidence>
<dbReference type="VEuPathDB" id="AmoebaDB:NF0128640"/>
<keyword evidence="14" id="KW-0492">Microsome</keyword>
<comment type="catalytic activity">
    <reaction evidence="32">
        <text>hexan-3-one + NADPH + O2 + H(+) = propyl propanoate + NADP(+) + H2O</text>
        <dbReference type="Rhea" id="RHEA:54848"/>
        <dbReference type="ChEBI" id="CHEBI:15377"/>
        <dbReference type="ChEBI" id="CHEBI:15378"/>
        <dbReference type="ChEBI" id="CHEBI:15379"/>
        <dbReference type="ChEBI" id="CHEBI:57783"/>
        <dbReference type="ChEBI" id="CHEBI:58349"/>
        <dbReference type="ChEBI" id="CHEBI:89828"/>
        <dbReference type="ChEBI" id="CHEBI:89891"/>
    </reaction>
    <physiologicalReaction direction="left-to-right" evidence="32">
        <dbReference type="Rhea" id="RHEA:54849"/>
    </physiologicalReaction>
</comment>
<evidence type="ECO:0000256" key="5">
    <source>
        <dbReference type="ARBA" id="ARBA00012698"/>
    </source>
</evidence>
<evidence type="ECO:0000256" key="1">
    <source>
        <dbReference type="ARBA" id="ARBA00001974"/>
    </source>
</evidence>
<comment type="catalytic activity">
    <reaction evidence="41">
        <text>heptan-4-one + NADPH + O2 + H(+) = propyl butanoate + NADP(+) + H2O</text>
        <dbReference type="Rhea" id="RHEA:54852"/>
        <dbReference type="ChEBI" id="CHEBI:15377"/>
        <dbReference type="ChEBI" id="CHEBI:15378"/>
        <dbReference type="ChEBI" id="CHEBI:15379"/>
        <dbReference type="ChEBI" id="CHEBI:57783"/>
        <dbReference type="ChEBI" id="CHEBI:58349"/>
        <dbReference type="ChEBI" id="CHEBI:89484"/>
        <dbReference type="ChEBI" id="CHEBI:89719"/>
    </reaction>
    <physiologicalReaction direction="left-to-right" evidence="41">
        <dbReference type="Rhea" id="RHEA:54853"/>
    </physiologicalReaction>
</comment>
<dbReference type="GO" id="GO:0050660">
    <property type="term" value="F:flavin adenine dinucleotide binding"/>
    <property type="evidence" value="ECO:0007669"/>
    <property type="project" value="InterPro"/>
</dbReference>
<evidence type="ECO:0000256" key="24">
    <source>
        <dbReference type="ARBA" id="ARBA00033301"/>
    </source>
</evidence>
<dbReference type="Gene3D" id="3.50.50.60">
    <property type="entry name" value="FAD/NAD(P)-binding domain"/>
    <property type="match status" value="2"/>
</dbReference>
<dbReference type="EMBL" id="VFQX01000039">
    <property type="protein sequence ID" value="KAF0976323.1"/>
    <property type="molecule type" value="Genomic_DNA"/>
</dbReference>
<keyword evidence="19" id="KW-0443">Lipid metabolism</keyword>
<evidence type="ECO:0000256" key="22">
    <source>
        <dbReference type="ARBA" id="ARBA00029728"/>
    </source>
</evidence>
<evidence type="ECO:0000256" key="2">
    <source>
        <dbReference type="ARBA" id="ARBA00004389"/>
    </source>
</evidence>
<evidence type="ECO:0000256" key="14">
    <source>
        <dbReference type="ARBA" id="ARBA00022848"/>
    </source>
</evidence>
<evidence type="ECO:0000256" key="8">
    <source>
        <dbReference type="ARBA" id="ARBA00022481"/>
    </source>
</evidence>
<dbReference type="EC" id="1.14.13.148" evidence="25"/>
<feature type="transmembrane region" description="Helical" evidence="44">
    <location>
        <begin position="590"/>
        <end position="610"/>
    </location>
</feature>
<comment type="caution">
    <text evidence="45">The sequence shown here is derived from an EMBL/GenBank/DDBJ whole genome shotgun (WGS) entry which is preliminary data.</text>
</comment>
<evidence type="ECO:0000256" key="30">
    <source>
        <dbReference type="ARBA" id="ARBA00045957"/>
    </source>
</evidence>
<keyword evidence="15" id="KW-0521">NADP</keyword>
<keyword evidence="11 44" id="KW-0812">Transmembrane</keyword>
<dbReference type="Proteomes" id="UP000444721">
    <property type="component" value="Unassembled WGS sequence"/>
</dbReference>
<dbReference type="PANTHER" id="PTHR23023">
    <property type="entry name" value="DIMETHYLANILINE MONOOXYGENASE"/>
    <property type="match status" value="1"/>
</dbReference>
<evidence type="ECO:0000256" key="10">
    <source>
        <dbReference type="ARBA" id="ARBA00022630"/>
    </source>
</evidence>
<organism evidence="45 46">
    <name type="scientific">Naegleria fowleri</name>
    <name type="common">Brain eating amoeba</name>
    <dbReference type="NCBI Taxonomy" id="5763"/>
    <lineage>
        <taxon>Eukaryota</taxon>
        <taxon>Discoba</taxon>
        <taxon>Heterolobosea</taxon>
        <taxon>Tetramitia</taxon>
        <taxon>Eutetramitia</taxon>
        <taxon>Vahlkampfiidae</taxon>
        <taxon>Naegleria</taxon>
    </lineage>
</organism>
<dbReference type="OMA" id="CFEKQSD"/>
<dbReference type="Pfam" id="PF00743">
    <property type="entry name" value="FMO-like"/>
    <property type="match status" value="1"/>
</dbReference>
<dbReference type="GO" id="GO:0016174">
    <property type="term" value="F:NAD(P)H oxidase H2O2-forming activity"/>
    <property type="evidence" value="ECO:0007669"/>
    <property type="project" value="UniProtKB-EC"/>
</dbReference>
<evidence type="ECO:0000256" key="20">
    <source>
        <dbReference type="ARBA" id="ARBA00023136"/>
    </source>
</evidence>
<evidence type="ECO:0000256" key="29">
    <source>
        <dbReference type="ARBA" id="ARBA00045722"/>
    </source>
</evidence>
<dbReference type="InterPro" id="IPR050346">
    <property type="entry name" value="FMO-like"/>
</dbReference>
<dbReference type="GO" id="GO:0005789">
    <property type="term" value="C:endoplasmic reticulum membrane"/>
    <property type="evidence" value="ECO:0007669"/>
    <property type="project" value="UniProtKB-SubCell"/>
</dbReference>
<dbReference type="GO" id="GO:0050661">
    <property type="term" value="F:NADP binding"/>
    <property type="evidence" value="ECO:0007669"/>
    <property type="project" value="InterPro"/>
</dbReference>
<evidence type="ECO:0000256" key="33">
    <source>
        <dbReference type="ARBA" id="ARBA00047574"/>
    </source>
</evidence>
<comment type="similarity">
    <text evidence="4">Belongs to the FMO family.</text>
</comment>
<keyword evidence="20 44" id="KW-0472">Membrane</keyword>
<evidence type="ECO:0000256" key="25">
    <source>
        <dbReference type="ARBA" id="ARBA00034528"/>
    </source>
</evidence>
<dbReference type="RefSeq" id="XP_044561036.1">
    <property type="nucleotide sequence ID" value="XM_044708064.1"/>
</dbReference>
<evidence type="ECO:0000256" key="32">
    <source>
        <dbReference type="ARBA" id="ARBA00047426"/>
    </source>
</evidence>
<evidence type="ECO:0000256" key="41">
    <source>
        <dbReference type="ARBA" id="ARBA00048990"/>
    </source>
</evidence>
<evidence type="ECO:0000256" key="42">
    <source>
        <dbReference type="ARBA" id="ARBA00049443"/>
    </source>
</evidence>
<comment type="function">
    <text evidence="30">Broad spectrum monooxygenase that catalyzes the oxygenation of a wide variety of nitrogen- and sulfur-containing compounds including xenobiotics. Catalyzes the S-oxygenation of hypotaurine to produce taurine, an organic osmolyte involved in cell volume regulation as well as a variety of cytoprotective and developmental processes. In vitro, catalyzes the N-oxygenation of trimethylamine (TMA) to produce trimethylamine N-oxide (TMAO) and could therefore participate to the detoxification of this compound that is generated by the action of gut microbiota from dietary precursors such as choline, choline containing compounds, betaine or L-carnitine.</text>
</comment>
<evidence type="ECO:0000256" key="23">
    <source>
        <dbReference type="ARBA" id="ARBA00033213"/>
    </source>
</evidence>
<dbReference type="FunFam" id="3.50.50.60:FF:000159">
    <property type="entry name" value="Dimethylaniline monooxygenase [N-oxide-forming]"/>
    <property type="match status" value="1"/>
</dbReference>
<keyword evidence="46" id="KW-1185">Reference proteome</keyword>
<dbReference type="PRINTS" id="PR01125">
    <property type="entry name" value="FMOXYGENASE5"/>
</dbReference>
<dbReference type="GO" id="GO:0004499">
    <property type="term" value="F:N,N-dimethylaniline monooxygenase activity"/>
    <property type="evidence" value="ECO:0007669"/>
    <property type="project" value="InterPro"/>
</dbReference>
<evidence type="ECO:0000256" key="31">
    <source>
        <dbReference type="ARBA" id="ARBA00047338"/>
    </source>
</evidence>
<evidence type="ECO:0000256" key="35">
    <source>
        <dbReference type="ARBA" id="ARBA00047864"/>
    </source>
</evidence>
<dbReference type="GeneID" id="68111847"/>
<keyword evidence="8" id="KW-0488">Methylation</keyword>
<dbReference type="InterPro" id="IPR020946">
    <property type="entry name" value="Flavin_mOase-like"/>
</dbReference>
<comment type="catalytic activity">
    <reaction evidence="43">
        <text>octan-3-one + NADPH + O2 + H(+) = pentyl propanoate + NADP(+) + H2O</text>
        <dbReference type="Rhea" id="RHEA:54840"/>
        <dbReference type="ChEBI" id="CHEBI:15377"/>
        <dbReference type="ChEBI" id="CHEBI:15378"/>
        <dbReference type="ChEBI" id="CHEBI:15379"/>
        <dbReference type="ChEBI" id="CHEBI:57783"/>
        <dbReference type="ChEBI" id="CHEBI:58349"/>
        <dbReference type="ChEBI" id="CHEBI:80946"/>
        <dbReference type="ChEBI" id="CHEBI:87373"/>
    </reaction>
    <physiologicalReaction direction="left-to-right" evidence="43">
        <dbReference type="Rhea" id="RHEA:54841"/>
    </physiologicalReaction>
</comment>
<evidence type="ECO:0000256" key="18">
    <source>
        <dbReference type="ARBA" id="ARBA00023033"/>
    </source>
</evidence>
<dbReference type="VEuPathDB" id="AmoebaDB:NfTy_065320"/>
<keyword evidence="10" id="KW-0285">Flavoprotein</keyword>
<evidence type="ECO:0000313" key="45">
    <source>
        <dbReference type="EMBL" id="KAF0976323.1"/>
    </source>
</evidence>
<comment type="catalytic activity">
    <reaction evidence="38">
        <text>trimethylamine + NADPH + O2 = trimethylamine N-oxide + NADP(+) + H2O</text>
        <dbReference type="Rhea" id="RHEA:31979"/>
        <dbReference type="ChEBI" id="CHEBI:15377"/>
        <dbReference type="ChEBI" id="CHEBI:15379"/>
        <dbReference type="ChEBI" id="CHEBI:15724"/>
        <dbReference type="ChEBI" id="CHEBI:57783"/>
        <dbReference type="ChEBI" id="CHEBI:58349"/>
        <dbReference type="ChEBI" id="CHEBI:58389"/>
        <dbReference type="EC" id="1.14.13.148"/>
    </reaction>
    <physiologicalReaction direction="left-to-right" evidence="38">
        <dbReference type="Rhea" id="RHEA:31980"/>
    </physiologicalReaction>
</comment>
<dbReference type="OrthoDB" id="9067001at2759"/>
<dbReference type="InterPro" id="IPR036188">
    <property type="entry name" value="FAD/NAD-bd_sf"/>
</dbReference>
<dbReference type="SUPFAM" id="SSF51905">
    <property type="entry name" value="FAD/NAD(P)-binding domain"/>
    <property type="match status" value="2"/>
</dbReference>
<evidence type="ECO:0000256" key="19">
    <source>
        <dbReference type="ARBA" id="ARBA00023098"/>
    </source>
</evidence>
<comment type="catalytic activity">
    <reaction evidence="42">
        <text>N,N-dimethylaniline + NADPH + O2 + H(+) = N,N-dimethylaniline N-oxide + NADP(+) + H2O</text>
        <dbReference type="Rhea" id="RHEA:24468"/>
        <dbReference type="ChEBI" id="CHEBI:15377"/>
        <dbReference type="ChEBI" id="CHEBI:15378"/>
        <dbReference type="ChEBI" id="CHEBI:15379"/>
        <dbReference type="ChEBI" id="CHEBI:16269"/>
        <dbReference type="ChEBI" id="CHEBI:17735"/>
        <dbReference type="ChEBI" id="CHEBI:57783"/>
        <dbReference type="ChEBI" id="CHEBI:58349"/>
        <dbReference type="EC" id="1.14.13.8"/>
    </reaction>
    <physiologicalReaction direction="left-to-right" evidence="42">
        <dbReference type="Rhea" id="RHEA:24469"/>
    </physiologicalReaction>
</comment>
<keyword evidence="18" id="KW-0503">Monooxygenase</keyword>
<evidence type="ECO:0000256" key="17">
    <source>
        <dbReference type="ARBA" id="ARBA00023002"/>
    </source>
</evidence>
<keyword evidence="16 44" id="KW-1133">Transmembrane helix</keyword>
<evidence type="ECO:0000256" key="15">
    <source>
        <dbReference type="ARBA" id="ARBA00022857"/>
    </source>
</evidence>
<keyword evidence="13" id="KW-0274">FAD</keyword>
<evidence type="ECO:0000256" key="36">
    <source>
        <dbReference type="ARBA" id="ARBA00047977"/>
    </source>
</evidence>
<evidence type="ECO:0000256" key="40">
    <source>
        <dbReference type="ARBA" id="ARBA00048989"/>
    </source>
</evidence>
<dbReference type="AlphaFoldDB" id="A0A6A5BER3"/>
<evidence type="ECO:0000256" key="3">
    <source>
        <dbReference type="ARBA" id="ARBA00004524"/>
    </source>
</evidence>
<keyword evidence="9" id="KW-0597">Phosphoprotein</keyword>
<reference evidence="45 46" key="1">
    <citation type="journal article" date="2019" name="Sci. Rep.">
        <title>Nanopore sequencing improves the draft genome of the human pathogenic amoeba Naegleria fowleri.</title>
        <authorList>
            <person name="Liechti N."/>
            <person name="Schurch N."/>
            <person name="Bruggmann R."/>
            <person name="Wittwer M."/>
        </authorList>
    </citation>
    <scope>NUCLEOTIDE SEQUENCE [LARGE SCALE GENOMIC DNA]</scope>
    <source>
        <strain evidence="45 46">ATCC 30894</strain>
    </source>
</reference>
<dbReference type="GO" id="GO:0034899">
    <property type="term" value="F:trimethylamine monooxygenase activity"/>
    <property type="evidence" value="ECO:0007669"/>
    <property type="project" value="UniProtKB-EC"/>
</dbReference>
<evidence type="ECO:0000256" key="26">
    <source>
        <dbReference type="ARBA" id="ARBA00034536"/>
    </source>
</evidence>
<evidence type="ECO:0000256" key="11">
    <source>
        <dbReference type="ARBA" id="ARBA00022692"/>
    </source>
</evidence>
<evidence type="ECO:0000256" key="4">
    <source>
        <dbReference type="ARBA" id="ARBA00009183"/>
    </source>
</evidence>
<evidence type="ECO:0000256" key="21">
    <source>
        <dbReference type="ARBA" id="ARBA00029725"/>
    </source>
</evidence>
<dbReference type="EC" id="1.6.3.1" evidence="5"/>
<protein>
    <recommendedName>
        <fullName evidence="26">Flavin-containing monooxygenase 1</fullName>
        <ecNumber evidence="25">1.14.13.148</ecNumber>
        <ecNumber evidence="6">1.14.13.8</ecNumber>
        <ecNumber evidence="5">1.6.3.1</ecNumber>
    </recommendedName>
    <alternativeName>
        <fullName evidence="28">Dimethylaniline monooxygenase [N-oxide-forming] 1</fullName>
    </alternativeName>
    <alternativeName>
        <fullName evidence="24">Dimethylaniline monooxygenase [N-oxide-forming] 5</fullName>
    </alternativeName>
    <alternativeName>
        <fullName evidence="21">Dimethylaniline oxidase 1</fullName>
    </alternativeName>
    <alternativeName>
        <fullName evidence="22">Dimethylaniline oxidase 5</fullName>
    </alternativeName>
    <alternativeName>
        <fullName evidence="7">Flavin-containing monooxygenase 5</fullName>
    </alternativeName>
    <alternativeName>
        <fullName evidence="23">NADPH oxidase</fullName>
    </alternativeName>
    <alternativeName>
        <fullName evidence="27">Trimethylamine monooxygenase</fullName>
    </alternativeName>
</protein>
<comment type="catalytic activity">
    <reaction evidence="31">
        <text>hypotaurine + NADH + O2 + H(+) = taurine + NAD(+) + H2O</text>
        <dbReference type="Rhea" id="RHEA:74111"/>
        <dbReference type="ChEBI" id="CHEBI:15377"/>
        <dbReference type="ChEBI" id="CHEBI:15378"/>
        <dbReference type="ChEBI" id="CHEBI:15379"/>
        <dbReference type="ChEBI" id="CHEBI:57540"/>
        <dbReference type="ChEBI" id="CHEBI:57853"/>
        <dbReference type="ChEBI" id="CHEBI:57945"/>
        <dbReference type="ChEBI" id="CHEBI:507393"/>
        <dbReference type="EC" id="1.14.13.8"/>
    </reaction>
    <physiologicalReaction direction="left-to-right" evidence="31">
        <dbReference type="Rhea" id="RHEA:74112"/>
    </physiologicalReaction>
</comment>
<evidence type="ECO:0000256" key="37">
    <source>
        <dbReference type="ARBA" id="ARBA00048041"/>
    </source>
</evidence>
<evidence type="ECO:0000256" key="7">
    <source>
        <dbReference type="ARBA" id="ARBA00019213"/>
    </source>
</evidence>
<evidence type="ECO:0000256" key="39">
    <source>
        <dbReference type="ARBA" id="ARBA00048459"/>
    </source>
</evidence>
<sequence>MAQSSDQGSNSFITKRVCIVGCGSSGLSAIKALLESNFTLFPDSVPSYPLFQHSKDHRTMDCTFPKRNSSNSKEKPSILFEPVCYEATNDIGGLWRFSENESEFSSVYKSTVINTSKEMMSFSDFPIPDEFPPFLPHYKIIEYFKMYANHFSLWKYIQFETRVVSITKKGEKYLVKTVKQANSSNDTDTTRLVEMEEEFDFIMACTGHHSKPQMAHFEGLKEHFKGHVMHSHAYKDPFKEEFLNKNALVIGIGNSGGDIATELAKNVAKSVTLSTRSGTWIIPRESLFGSPLDHVPRYLWLLPTVALQFVMENTMKLFYGNIEGVDKNLQPRHHLLSSHPTINSELVGKIRTGVINVQRNISKFLNDGHSVEFEDGTVVHNIDTVIMCTGYKIEFSYLNEISEDLSLCHRDDNQVHIYKYMFHPSHPSIAFIGLVQPLGAIMPIAELQSRIAAQAFRGDCHLPSETEMKADIEMKKKEMQKRYLNSKRHTIQVDYTLYMDELAEMIQVKPYYLHYLFTNPRLGVKLLNSPAFPVTYRIEDDSPFVNATQRQKEREQAISTLQKVSYDLFSENYQSNPNDRKKSIQERESFLIVVWLQAVFLLFVYVIYLLRRRWKY</sequence>
<comment type="catalytic activity">
    <reaction evidence="34">
        <text>sulcatone + NADPH + O2 + H(+) = 4-methylpent-3-en-1-yl acetate + NADP(+) + H2O</text>
        <dbReference type="Rhea" id="RHEA:54864"/>
        <dbReference type="ChEBI" id="CHEBI:15377"/>
        <dbReference type="ChEBI" id="CHEBI:15378"/>
        <dbReference type="ChEBI" id="CHEBI:15379"/>
        <dbReference type="ChEBI" id="CHEBI:16310"/>
        <dbReference type="ChEBI" id="CHEBI:57783"/>
        <dbReference type="ChEBI" id="CHEBI:58349"/>
        <dbReference type="ChEBI" id="CHEBI:138373"/>
    </reaction>
    <physiologicalReaction direction="left-to-right" evidence="34">
        <dbReference type="Rhea" id="RHEA:54865"/>
    </physiologicalReaction>
</comment>
<dbReference type="GO" id="GO:0006629">
    <property type="term" value="P:lipid metabolic process"/>
    <property type="evidence" value="ECO:0007669"/>
    <property type="project" value="UniProtKB-KW"/>
</dbReference>
<comment type="catalytic activity">
    <reaction evidence="39">
        <text>octan-3-one + NADPH + O2 + H(+) = ethyl hexanoate + NADP(+) + H2O</text>
        <dbReference type="Rhea" id="RHEA:54856"/>
        <dbReference type="ChEBI" id="CHEBI:15377"/>
        <dbReference type="ChEBI" id="CHEBI:15378"/>
        <dbReference type="ChEBI" id="CHEBI:15379"/>
        <dbReference type="ChEBI" id="CHEBI:57783"/>
        <dbReference type="ChEBI" id="CHEBI:58349"/>
        <dbReference type="ChEBI" id="CHEBI:80946"/>
        <dbReference type="ChEBI" id="CHEBI:86055"/>
    </reaction>
    <physiologicalReaction direction="left-to-right" evidence="39">
        <dbReference type="Rhea" id="RHEA:54857"/>
    </physiologicalReaction>
</comment>
<evidence type="ECO:0000313" key="46">
    <source>
        <dbReference type="Proteomes" id="UP000444721"/>
    </source>
</evidence>
<evidence type="ECO:0000256" key="9">
    <source>
        <dbReference type="ARBA" id="ARBA00022553"/>
    </source>
</evidence>
<evidence type="ECO:0000256" key="28">
    <source>
        <dbReference type="ARBA" id="ARBA00034561"/>
    </source>
</evidence>
<proteinExistence type="inferred from homology"/>
<evidence type="ECO:0000256" key="43">
    <source>
        <dbReference type="ARBA" id="ARBA00049475"/>
    </source>
</evidence>
<keyword evidence="17" id="KW-0560">Oxidoreductase</keyword>